<dbReference type="Gene3D" id="2.40.330.10">
    <property type="entry name" value="DNA-binding pseudobarrel domain"/>
    <property type="match status" value="1"/>
</dbReference>
<dbReference type="PROSITE" id="PS50863">
    <property type="entry name" value="B3"/>
    <property type="match status" value="1"/>
</dbReference>
<dbReference type="InterPro" id="IPR015300">
    <property type="entry name" value="DNA-bd_pseudobarrel_sf"/>
</dbReference>
<name>A0A8T2XN66_POPDE</name>
<evidence type="ECO:0000256" key="4">
    <source>
        <dbReference type="ARBA" id="ARBA00022833"/>
    </source>
</evidence>
<dbReference type="InterPro" id="IPR003340">
    <property type="entry name" value="B3_DNA-bd"/>
</dbReference>
<feature type="compositionally biased region" description="Polar residues" evidence="9">
    <location>
        <begin position="880"/>
        <end position="894"/>
    </location>
</feature>
<proteinExistence type="predicted"/>
<keyword evidence="2" id="KW-0479">Metal-binding</keyword>
<dbReference type="GO" id="GO:0008270">
    <property type="term" value="F:zinc ion binding"/>
    <property type="evidence" value="ECO:0007669"/>
    <property type="project" value="UniProtKB-KW"/>
</dbReference>
<accession>A0A8T2XN66</accession>
<dbReference type="InterPro" id="IPR011124">
    <property type="entry name" value="Znf_CW"/>
</dbReference>
<dbReference type="GO" id="GO:0006355">
    <property type="term" value="P:regulation of DNA-templated transcription"/>
    <property type="evidence" value="ECO:0007669"/>
    <property type="project" value="UniProtKB-ARBA"/>
</dbReference>
<dbReference type="GO" id="GO:0005634">
    <property type="term" value="C:nucleus"/>
    <property type="evidence" value="ECO:0007669"/>
    <property type="project" value="UniProtKB-SubCell"/>
</dbReference>
<protein>
    <submittedName>
        <fullName evidence="12">Uncharacterized protein</fullName>
    </submittedName>
</protein>
<keyword evidence="13" id="KW-1185">Reference proteome</keyword>
<feature type="compositionally biased region" description="Basic and acidic residues" evidence="9">
    <location>
        <begin position="773"/>
        <end position="795"/>
    </location>
</feature>
<evidence type="ECO:0000256" key="5">
    <source>
        <dbReference type="ARBA" id="ARBA00023015"/>
    </source>
</evidence>
<comment type="caution">
    <text evidence="12">The sequence shown here is derived from an EMBL/GenBank/DDBJ whole genome shotgun (WGS) entry which is preliminary data.</text>
</comment>
<keyword evidence="7" id="KW-0804">Transcription</keyword>
<dbReference type="Pfam" id="PF25813">
    <property type="entry name" value="zf_VAL1_N"/>
    <property type="match status" value="1"/>
</dbReference>
<keyword evidence="6" id="KW-0238">DNA-binding</keyword>
<feature type="region of interest" description="Disordered" evidence="9">
    <location>
        <begin position="880"/>
        <end position="917"/>
    </location>
</feature>
<evidence type="ECO:0000259" key="10">
    <source>
        <dbReference type="PROSITE" id="PS50863"/>
    </source>
</evidence>
<dbReference type="Proteomes" id="UP000807159">
    <property type="component" value="Chromosome 11"/>
</dbReference>
<evidence type="ECO:0000313" key="13">
    <source>
        <dbReference type="Proteomes" id="UP000807159"/>
    </source>
</evidence>
<keyword evidence="4" id="KW-0862">Zinc</keyword>
<keyword evidence="5" id="KW-0805">Transcription regulation</keyword>
<evidence type="ECO:0000256" key="7">
    <source>
        <dbReference type="ARBA" id="ARBA00023163"/>
    </source>
</evidence>
<evidence type="ECO:0000256" key="2">
    <source>
        <dbReference type="ARBA" id="ARBA00022723"/>
    </source>
</evidence>
<keyword evidence="8" id="KW-0539">Nucleus</keyword>
<dbReference type="PANTHER" id="PTHR46245:SF10">
    <property type="entry name" value="B3 DOMAIN-CONTAINING TRANSCRIPTION FACTOR VAL3"/>
    <property type="match status" value="1"/>
</dbReference>
<dbReference type="EMBL" id="JACEGQ020000011">
    <property type="protein sequence ID" value="KAH8493611.1"/>
    <property type="molecule type" value="Genomic_DNA"/>
</dbReference>
<dbReference type="PROSITE" id="PS51050">
    <property type="entry name" value="ZF_CW"/>
    <property type="match status" value="1"/>
</dbReference>
<evidence type="ECO:0000256" key="6">
    <source>
        <dbReference type="ARBA" id="ARBA00023125"/>
    </source>
</evidence>
<evidence type="ECO:0000256" key="8">
    <source>
        <dbReference type="ARBA" id="ARBA00023242"/>
    </source>
</evidence>
<dbReference type="Pfam" id="PF07496">
    <property type="entry name" value="zf-CW"/>
    <property type="match status" value="1"/>
</dbReference>
<evidence type="ECO:0000256" key="3">
    <source>
        <dbReference type="ARBA" id="ARBA00022771"/>
    </source>
</evidence>
<dbReference type="SMART" id="SM01019">
    <property type="entry name" value="B3"/>
    <property type="match status" value="1"/>
</dbReference>
<dbReference type="GO" id="GO:0003677">
    <property type="term" value="F:DNA binding"/>
    <property type="evidence" value="ECO:0007669"/>
    <property type="project" value="UniProtKB-KW"/>
</dbReference>
<feature type="domain" description="TF-B3" evidence="10">
    <location>
        <begin position="353"/>
        <end position="454"/>
    </location>
</feature>
<feature type="region of interest" description="Disordered" evidence="9">
    <location>
        <begin position="457"/>
        <end position="485"/>
    </location>
</feature>
<comment type="subcellular location">
    <subcellularLocation>
        <location evidence="1">Nucleus</location>
    </subcellularLocation>
</comment>
<keyword evidence="3" id="KW-0863">Zinc-finger</keyword>
<reference evidence="12" key="1">
    <citation type="journal article" date="2021" name="J. Hered.">
        <title>Genome Assembly of Salicaceae Populus deltoides (Eastern Cottonwood) I-69 Based on Nanopore Sequencing and Hi-C Technologies.</title>
        <authorList>
            <person name="Bai S."/>
            <person name="Wu H."/>
            <person name="Zhang J."/>
            <person name="Pan Z."/>
            <person name="Zhao W."/>
            <person name="Li Z."/>
            <person name="Tong C."/>
        </authorList>
    </citation>
    <scope>NUCLEOTIDE SEQUENCE</scope>
    <source>
        <tissue evidence="12">Leaf</tissue>
    </source>
</reference>
<evidence type="ECO:0000313" key="12">
    <source>
        <dbReference type="EMBL" id="KAH8493611.1"/>
    </source>
</evidence>
<feature type="compositionally biased region" description="Polar residues" evidence="9">
    <location>
        <begin position="457"/>
        <end position="470"/>
    </location>
</feature>
<sequence>MSSSSSSSLAATSTTATATNNNNNNNTSCCSSSSTVLSRKCFNSDCTDFKSRKGWRLRSGDFADLCDRCASAHEEGRFCETFHLNASGWRSCESCGKKVHCGCIVSLQAFILLDAGGIACIACASKSFVLKSNLAWPPLFHHSPFPERLKDLSVKSWSQLAGSGPVPWRQAPSLFNSSATQSELQPRMPYEVDRLNAGERFSALSLEKRKLEDFPERFINGSPRNHLQDIVENGNAGIIDDEQPHMLSSLREDISAQQFGITIPYASPSELKGQIEGSVNPLLPAPLPPFAKRVHGTLHKGVDSSVDGQIRNGRPRIDARGKSQLLPRYWPRFTDEELQQISGNPNSVIKPLFEKMLSASDAGRIGRLVLPKKCAEAYFPPISQPEGLPLRVQDSKGKEWIFQFRFWPNNNSRMYVLEGVTPCIQNMQLQAGDIVTFSRLEPEGKLVMGFRKASSASLSDQDNETSQTGDGVSANGDAELGPSPWSKVDKSGYIAKEVLEAKSSIKKRKSSTLGSKSKRLRIENEDMIELKLTWEEAQGLLRPAPDHVPSIVVIEGFEFEEYEDAPVLGKPTIFAMDNVGHKIQWVQCEDCLKWRKLPLNVLLPSKWTCSGNTWDSERSSCSAAQDLTSEQLENLLPSRNLDAVFVYFNDFKMEFLVQNVMIPNCPFCTWCYVCESTVTSKRLKAAKKDIDNVEALGGLDTLANLAILGEGEALLASSQATTKHPRHRPGCSCIVCIQPPSGKGPKHKQTCTCNVCQTVKRRFKTLMMKREKKQSEKEAETTRKQQESSAEKLLDDDPSPSSNAGSASGSPNKKKAVSEVSDDDPNRMKSSTSPFKGQIDLNIQPEREDELSPGSDSGGMMRMLQDASERYLRMQRFLSSDGDNIPASNHSVSSGGADEKAGSGIMLGGSHQDASEDHPSAFSLIASESASASASTPAT</sequence>
<feature type="region of interest" description="Disordered" evidence="9">
    <location>
        <begin position="768"/>
        <end position="860"/>
    </location>
</feature>
<gene>
    <name evidence="12" type="ORF">H0E87_020392</name>
</gene>
<feature type="domain" description="CW-type" evidence="11">
    <location>
        <begin position="579"/>
        <end position="629"/>
    </location>
</feature>
<dbReference type="Gene3D" id="3.30.40.100">
    <property type="match status" value="1"/>
</dbReference>
<dbReference type="FunFam" id="2.40.330.10:FF:000006">
    <property type="entry name" value="B3 domain-containing transcription repressor VAL1"/>
    <property type="match status" value="1"/>
</dbReference>
<dbReference type="AlphaFoldDB" id="A0A8T2XN66"/>
<dbReference type="PANTHER" id="PTHR46245">
    <property type="entry name" value="B3 DOMAIN-CONTAINING PROTEIN OS07G0563300"/>
    <property type="match status" value="1"/>
</dbReference>
<organism evidence="12 13">
    <name type="scientific">Populus deltoides</name>
    <name type="common">Eastern poplar</name>
    <name type="synonym">Eastern cottonwood</name>
    <dbReference type="NCBI Taxonomy" id="3696"/>
    <lineage>
        <taxon>Eukaryota</taxon>
        <taxon>Viridiplantae</taxon>
        <taxon>Streptophyta</taxon>
        <taxon>Embryophyta</taxon>
        <taxon>Tracheophyta</taxon>
        <taxon>Spermatophyta</taxon>
        <taxon>Magnoliopsida</taxon>
        <taxon>eudicotyledons</taxon>
        <taxon>Gunneridae</taxon>
        <taxon>Pentapetalae</taxon>
        <taxon>rosids</taxon>
        <taxon>fabids</taxon>
        <taxon>Malpighiales</taxon>
        <taxon>Salicaceae</taxon>
        <taxon>Saliceae</taxon>
        <taxon>Populus</taxon>
    </lineage>
</organism>
<dbReference type="InterPro" id="IPR057743">
    <property type="entry name" value="Zfn_VAL1-3_N"/>
</dbReference>
<evidence type="ECO:0000256" key="1">
    <source>
        <dbReference type="ARBA" id="ARBA00004123"/>
    </source>
</evidence>
<dbReference type="SUPFAM" id="SSF101936">
    <property type="entry name" value="DNA-binding pseudobarrel domain"/>
    <property type="match status" value="1"/>
</dbReference>
<dbReference type="Pfam" id="PF02362">
    <property type="entry name" value="B3"/>
    <property type="match status" value="1"/>
</dbReference>
<evidence type="ECO:0000256" key="9">
    <source>
        <dbReference type="SAM" id="MobiDB-lite"/>
    </source>
</evidence>
<dbReference type="CDD" id="cd10017">
    <property type="entry name" value="B3_DNA"/>
    <property type="match status" value="1"/>
</dbReference>
<feature type="compositionally biased region" description="Low complexity" evidence="9">
    <location>
        <begin position="799"/>
        <end position="811"/>
    </location>
</feature>
<evidence type="ECO:0000259" key="11">
    <source>
        <dbReference type="PROSITE" id="PS51050"/>
    </source>
</evidence>